<protein>
    <submittedName>
        <fullName evidence="5">Uncharacterized protein</fullName>
    </submittedName>
</protein>
<dbReference type="RefSeq" id="WP_099325120.1">
    <property type="nucleotide sequence ID" value="NZ_LT934425.1"/>
</dbReference>
<name>A0A2C9CFB2_KUEST</name>
<keyword evidence="4" id="KW-0732">Signal</keyword>
<organism evidence="5 6">
    <name type="scientific">Kuenenia stuttgartiensis</name>
    <dbReference type="NCBI Taxonomy" id="174633"/>
    <lineage>
        <taxon>Bacteria</taxon>
        <taxon>Pseudomonadati</taxon>
        <taxon>Planctomycetota</taxon>
        <taxon>Candidatus Brocadiia</taxon>
        <taxon>Candidatus Brocadiales</taxon>
        <taxon>Candidatus Brocadiaceae</taxon>
        <taxon>Candidatus Kuenenia</taxon>
    </lineage>
</organism>
<dbReference type="KEGG" id="kst:KSMBR1_1903"/>
<keyword evidence="6" id="KW-1185">Reference proteome</keyword>
<dbReference type="InterPro" id="IPR009003">
    <property type="entry name" value="Peptidase_S1_PA"/>
</dbReference>
<reference evidence="6" key="1">
    <citation type="submission" date="2017-10" db="EMBL/GenBank/DDBJ databases">
        <authorList>
            <person name="Frank J."/>
        </authorList>
    </citation>
    <scope>NUCLEOTIDE SEQUENCE [LARGE SCALE GENOMIC DNA]</scope>
</reference>
<evidence type="ECO:0000256" key="2">
    <source>
        <dbReference type="ARBA" id="ARBA00022803"/>
    </source>
</evidence>
<evidence type="ECO:0000256" key="4">
    <source>
        <dbReference type="SAM" id="SignalP"/>
    </source>
</evidence>
<dbReference type="Gene3D" id="2.40.10.120">
    <property type="match status" value="1"/>
</dbReference>
<feature type="repeat" description="TPR" evidence="3">
    <location>
        <begin position="331"/>
        <end position="364"/>
    </location>
</feature>
<dbReference type="Gene3D" id="1.25.40.10">
    <property type="entry name" value="Tetratricopeptide repeat domain"/>
    <property type="match status" value="2"/>
</dbReference>
<accession>A0A2C9CFB2</accession>
<dbReference type="Pfam" id="PF13414">
    <property type="entry name" value="TPR_11"/>
    <property type="match status" value="2"/>
</dbReference>
<evidence type="ECO:0000313" key="5">
    <source>
        <dbReference type="EMBL" id="SOH04402.1"/>
    </source>
</evidence>
<dbReference type="AlphaFoldDB" id="A0A2C9CFB2"/>
<gene>
    <name evidence="5" type="ORF">KSMBR1_1903</name>
</gene>
<keyword evidence="2 3" id="KW-0802">TPR repeat</keyword>
<feature type="signal peptide" evidence="4">
    <location>
        <begin position="1"/>
        <end position="26"/>
    </location>
</feature>
<dbReference type="SMART" id="SM00028">
    <property type="entry name" value="TPR"/>
    <property type="match status" value="5"/>
</dbReference>
<evidence type="ECO:0000256" key="3">
    <source>
        <dbReference type="PROSITE-ProRule" id="PRU00339"/>
    </source>
</evidence>
<dbReference type="PANTHER" id="PTHR44943:SF8">
    <property type="entry name" value="TPR REPEAT-CONTAINING PROTEIN MJ0263"/>
    <property type="match status" value="1"/>
</dbReference>
<dbReference type="GO" id="GO:0006508">
    <property type="term" value="P:proteolysis"/>
    <property type="evidence" value="ECO:0007669"/>
    <property type="project" value="InterPro"/>
</dbReference>
<dbReference type="GO" id="GO:0004252">
    <property type="term" value="F:serine-type endopeptidase activity"/>
    <property type="evidence" value="ECO:0007669"/>
    <property type="project" value="InterPro"/>
</dbReference>
<evidence type="ECO:0000256" key="1">
    <source>
        <dbReference type="ARBA" id="ARBA00022737"/>
    </source>
</evidence>
<dbReference type="SUPFAM" id="SSF50494">
    <property type="entry name" value="Trypsin-like serine proteases"/>
    <property type="match status" value="1"/>
</dbReference>
<proteinExistence type="predicted"/>
<dbReference type="Proteomes" id="UP000221734">
    <property type="component" value="Chromosome Kuenenia_stuttgartiensis_MBR1"/>
</dbReference>
<dbReference type="EMBL" id="LT934425">
    <property type="protein sequence ID" value="SOH04402.1"/>
    <property type="molecule type" value="Genomic_DNA"/>
</dbReference>
<feature type="repeat" description="TPR" evidence="3">
    <location>
        <begin position="229"/>
        <end position="262"/>
    </location>
</feature>
<evidence type="ECO:0000313" key="6">
    <source>
        <dbReference type="Proteomes" id="UP000221734"/>
    </source>
</evidence>
<dbReference type="InterPro" id="IPR001940">
    <property type="entry name" value="Peptidase_S1C"/>
</dbReference>
<feature type="repeat" description="TPR" evidence="3">
    <location>
        <begin position="263"/>
        <end position="296"/>
    </location>
</feature>
<dbReference type="InterPro" id="IPR019734">
    <property type="entry name" value="TPR_rpt"/>
</dbReference>
<keyword evidence="1" id="KW-0677">Repeat</keyword>
<dbReference type="Pfam" id="PF13365">
    <property type="entry name" value="Trypsin_2"/>
    <property type="match status" value="1"/>
</dbReference>
<dbReference type="PANTHER" id="PTHR44943">
    <property type="entry name" value="CELLULOSE SYNTHASE OPERON PROTEIN C"/>
    <property type="match status" value="1"/>
</dbReference>
<sequence>MNRCFQNVILGAIFVSVAGGSVCVMARDAATYLTNKIKPAVVSLTSFDKDGNEFNQGGGFIINERGDIITHSKVFMDAHSIRVKNFQGNSYSVTKILAEDKEGGLVQLAIDNFESRASPLPLTMILPGVNEQIMVINNSFDSGHFAVTGVVSGVSEIPLFGTIIRIKASFPLSCIGSPVVNMNGEAVGIMAFISTGGEGYALACERLKSLVPVKEQSFSERRGLGEISEEAFYGEGIFLIGNEEYEKAISLLEKAITKDRNYAHAYFQIGYCKNKLGNYPDAIKNLKQAVRLKPEFPEGHFQLGMAYFMQKQYKGAVESLLDAVRSNAQFFEAYFMLGLAYTALERHRDAIEAYWQAIGINKDVPEVHFHLGMAYLQTKNKLMAYEEYKVLKNMNKHLASKLFKMIYQ</sequence>
<dbReference type="PRINTS" id="PR00834">
    <property type="entry name" value="PROTEASES2C"/>
</dbReference>
<dbReference type="InterPro" id="IPR011990">
    <property type="entry name" value="TPR-like_helical_dom_sf"/>
</dbReference>
<dbReference type="InterPro" id="IPR051685">
    <property type="entry name" value="Ycf3/AcsC/BcsC/TPR_MFPF"/>
</dbReference>
<dbReference type="PROSITE" id="PS50293">
    <property type="entry name" value="TPR_REGION"/>
    <property type="match status" value="1"/>
</dbReference>
<dbReference type="SUPFAM" id="SSF48452">
    <property type="entry name" value="TPR-like"/>
    <property type="match status" value="1"/>
</dbReference>
<dbReference type="PROSITE" id="PS50005">
    <property type="entry name" value="TPR"/>
    <property type="match status" value="3"/>
</dbReference>
<feature type="chain" id="PRO_5013220158" evidence="4">
    <location>
        <begin position="27"/>
        <end position="408"/>
    </location>
</feature>
<dbReference type="OrthoDB" id="9761985at2"/>